<keyword evidence="6" id="KW-1185">Reference proteome</keyword>
<dbReference type="InterPro" id="IPR000716">
    <property type="entry name" value="Thyroglobulin_1"/>
</dbReference>
<keyword evidence="3" id="KW-0732">Signal</keyword>
<dbReference type="PROSITE" id="PS51162">
    <property type="entry name" value="THYROGLOBULIN_1_2"/>
    <property type="match status" value="1"/>
</dbReference>
<dbReference type="SUPFAM" id="SSF57610">
    <property type="entry name" value="Thyroglobulin type-1 domain"/>
    <property type="match status" value="1"/>
</dbReference>
<gene>
    <name evidence="5" type="ORF">OKIOD_LOCUS3566</name>
</gene>
<feature type="signal peptide" evidence="3">
    <location>
        <begin position="1"/>
        <end position="15"/>
    </location>
</feature>
<feature type="domain" description="Thyroglobulin type-1" evidence="4">
    <location>
        <begin position="52"/>
        <end position="127"/>
    </location>
</feature>
<sequence length="203" mass="23334">MKIFPPLLLLNTVLARFHSNPCSVHYPNNPDFYQNPCGIAFRKWMDAYHQNIVSCDGNWPKCSDTGYYLPQECHSRVDQYGEEKEICSCMSISNGEVLKFIRTWGGRKQLVPISSEYFDDFEHRLVCRLAQRAQRKTLDLETFCKMRYNKRYTKGSSAEVTGCVINGQCKKGKRKSPLHNLSVSESTAGRGSFMPQTLHLTFD</sequence>
<dbReference type="Proteomes" id="UP001158576">
    <property type="component" value="Chromosome PAR"/>
</dbReference>
<accession>A0ABN7RYW2</accession>
<evidence type="ECO:0000313" key="6">
    <source>
        <dbReference type="Proteomes" id="UP001158576"/>
    </source>
</evidence>
<evidence type="ECO:0000256" key="3">
    <source>
        <dbReference type="SAM" id="SignalP"/>
    </source>
</evidence>
<dbReference type="InterPro" id="IPR036857">
    <property type="entry name" value="Thyroglobulin_1_sf"/>
</dbReference>
<reference evidence="5 6" key="1">
    <citation type="submission" date="2021-04" db="EMBL/GenBank/DDBJ databases">
        <authorList>
            <person name="Bliznina A."/>
        </authorList>
    </citation>
    <scope>NUCLEOTIDE SEQUENCE [LARGE SCALE GENOMIC DNA]</scope>
</reference>
<protein>
    <submittedName>
        <fullName evidence="5">Oidioi.mRNA.OKI2018_I69.PAR.g12008.t1.cds</fullName>
    </submittedName>
</protein>
<comment type="caution">
    <text evidence="2">Lacks conserved residue(s) required for the propagation of feature annotation.</text>
</comment>
<evidence type="ECO:0000259" key="4">
    <source>
        <dbReference type="PROSITE" id="PS51162"/>
    </source>
</evidence>
<evidence type="ECO:0000256" key="2">
    <source>
        <dbReference type="PROSITE-ProRule" id="PRU00500"/>
    </source>
</evidence>
<feature type="chain" id="PRO_5046765754" evidence="3">
    <location>
        <begin position="16"/>
        <end position="203"/>
    </location>
</feature>
<organism evidence="5 6">
    <name type="scientific">Oikopleura dioica</name>
    <name type="common">Tunicate</name>
    <dbReference type="NCBI Taxonomy" id="34765"/>
    <lineage>
        <taxon>Eukaryota</taxon>
        <taxon>Metazoa</taxon>
        <taxon>Chordata</taxon>
        <taxon>Tunicata</taxon>
        <taxon>Appendicularia</taxon>
        <taxon>Copelata</taxon>
        <taxon>Oikopleuridae</taxon>
        <taxon>Oikopleura</taxon>
    </lineage>
</organism>
<name>A0ABN7RYW2_OIKDI</name>
<proteinExistence type="predicted"/>
<evidence type="ECO:0000256" key="1">
    <source>
        <dbReference type="ARBA" id="ARBA00023157"/>
    </source>
</evidence>
<evidence type="ECO:0000313" key="5">
    <source>
        <dbReference type="EMBL" id="CAG5088904.1"/>
    </source>
</evidence>
<keyword evidence="1" id="KW-1015">Disulfide bond</keyword>
<dbReference type="EMBL" id="OU015568">
    <property type="protein sequence ID" value="CAG5088904.1"/>
    <property type="molecule type" value="Genomic_DNA"/>
</dbReference>